<feature type="transmembrane region" description="Helical" evidence="1">
    <location>
        <begin position="25"/>
        <end position="47"/>
    </location>
</feature>
<dbReference type="AlphaFoldDB" id="A0A2A2IBG7"/>
<name>A0A2A2IBG7_9BACI</name>
<evidence type="ECO:0000256" key="1">
    <source>
        <dbReference type="SAM" id="Phobius"/>
    </source>
</evidence>
<evidence type="ECO:0000313" key="3">
    <source>
        <dbReference type="Proteomes" id="UP000218887"/>
    </source>
</evidence>
<keyword evidence="3" id="KW-1185">Reference proteome</keyword>
<dbReference type="RefSeq" id="WP_095656585.1">
    <property type="nucleotide sequence ID" value="NZ_NPOA01000012.1"/>
</dbReference>
<feature type="transmembrane region" description="Helical" evidence="1">
    <location>
        <begin position="62"/>
        <end position="91"/>
    </location>
</feature>
<proteinExistence type="predicted"/>
<reference evidence="2 3" key="1">
    <citation type="submission" date="2017-08" db="EMBL/GenBank/DDBJ databases">
        <title>Virgibacillus indicus sp. nov. and Virgibacillus profoundi sp. nov, two moderately halophilic bacteria isolated from marine sediment by using the Microfluidic Streak Plate.</title>
        <authorList>
            <person name="Xu B."/>
            <person name="Hu B."/>
            <person name="Wang J."/>
            <person name="Zhu Y."/>
            <person name="Huang L."/>
            <person name="Du W."/>
            <person name="Huang Y."/>
        </authorList>
    </citation>
    <scope>NUCLEOTIDE SEQUENCE [LARGE SCALE GENOMIC DNA]</scope>
    <source>
        <strain evidence="2 3">IO3-P3-H5</strain>
    </source>
</reference>
<comment type="caution">
    <text evidence="2">The sequence shown here is derived from an EMBL/GenBank/DDBJ whole genome shotgun (WGS) entry which is preliminary data.</text>
</comment>
<dbReference type="InterPro" id="IPR009574">
    <property type="entry name" value="DUF1189"/>
</dbReference>
<feature type="transmembrane region" description="Helical" evidence="1">
    <location>
        <begin position="136"/>
        <end position="155"/>
    </location>
</feature>
<dbReference type="Pfam" id="PF06691">
    <property type="entry name" value="DUF1189"/>
    <property type="match status" value="1"/>
</dbReference>
<dbReference type="Proteomes" id="UP000218887">
    <property type="component" value="Unassembled WGS sequence"/>
</dbReference>
<evidence type="ECO:0000313" key="2">
    <source>
        <dbReference type="EMBL" id="PAV28470.1"/>
    </source>
</evidence>
<sequence length="162" mass="18971">MIFLQAFVHSIKLPNKKAMFQLNRIGMDITVIYMFILLFLVSIPSLIDRLTATNGPGTEMSLFFLIIYFFIFYYLPLNIIVFIVLSIIAYIGSGIARLMRRKLRYSILWKMCAYTTTIPCLLYTVIALLFPVSDTLLWIFLIYTFVLLVWVISIYPKRKIRS</sequence>
<organism evidence="2 3">
    <name type="scientific">Virgibacillus profundi</name>
    <dbReference type="NCBI Taxonomy" id="2024555"/>
    <lineage>
        <taxon>Bacteria</taxon>
        <taxon>Bacillati</taxon>
        <taxon>Bacillota</taxon>
        <taxon>Bacilli</taxon>
        <taxon>Bacillales</taxon>
        <taxon>Bacillaceae</taxon>
        <taxon>Virgibacillus</taxon>
    </lineage>
</organism>
<protein>
    <recommendedName>
        <fullName evidence="4">4-hydroxy-3-methylbut-2-en-1-yl diphosphate synthase</fullName>
    </recommendedName>
</protein>
<evidence type="ECO:0008006" key="4">
    <source>
        <dbReference type="Google" id="ProtNLM"/>
    </source>
</evidence>
<accession>A0A2A2IBG7</accession>
<keyword evidence="1" id="KW-0812">Transmembrane</keyword>
<keyword evidence="1" id="KW-1133">Transmembrane helix</keyword>
<feature type="transmembrane region" description="Helical" evidence="1">
    <location>
        <begin position="111"/>
        <end position="130"/>
    </location>
</feature>
<gene>
    <name evidence="2" type="ORF">CIL05_16165</name>
</gene>
<keyword evidence="1" id="KW-0472">Membrane</keyword>
<dbReference type="OrthoDB" id="2884954at2"/>
<dbReference type="EMBL" id="NPOA01000012">
    <property type="protein sequence ID" value="PAV28470.1"/>
    <property type="molecule type" value="Genomic_DNA"/>
</dbReference>